<keyword evidence="2" id="KW-0820">tRNA-binding</keyword>
<sequence length="150" mass="16869">MKMVVQRVTRASVKVDGETVGEIGRGFLVLLGVQASDTEEMADRMVDKMCRLRIFEDENGKTNLSLADVDGEILMVSQFTLYADCRKGNRPSFVKAGPPEMADRLYEYASDRCRRYVKKVAQGRFGAYMEVSLVNDGPFTVVLDSEELIR</sequence>
<dbReference type="HAMAP" id="MF_00518">
    <property type="entry name" value="Deacylase_Dtd"/>
    <property type="match status" value="1"/>
</dbReference>
<dbReference type="CDD" id="cd00563">
    <property type="entry name" value="Dtyr_deacylase"/>
    <property type="match status" value="1"/>
</dbReference>
<dbReference type="Proteomes" id="UP000886780">
    <property type="component" value="Unassembled WGS sequence"/>
</dbReference>
<comment type="subunit">
    <text evidence="2">Homodimer.</text>
</comment>
<comment type="catalytic activity">
    <reaction evidence="2">
        <text>glycyl-tRNA(Ala) + H2O = tRNA(Ala) + glycine + H(+)</text>
        <dbReference type="Rhea" id="RHEA:53744"/>
        <dbReference type="Rhea" id="RHEA-COMP:9657"/>
        <dbReference type="Rhea" id="RHEA-COMP:13640"/>
        <dbReference type="ChEBI" id="CHEBI:15377"/>
        <dbReference type="ChEBI" id="CHEBI:15378"/>
        <dbReference type="ChEBI" id="CHEBI:57305"/>
        <dbReference type="ChEBI" id="CHEBI:78442"/>
        <dbReference type="ChEBI" id="CHEBI:78522"/>
    </reaction>
</comment>
<accession>A0A9D1W469</accession>
<evidence type="ECO:0000256" key="2">
    <source>
        <dbReference type="HAMAP-Rule" id="MF_00518"/>
    </source>
</evidence>
<dbReference type="NCBIfam" id="TIGR00256">
    <property type="entry name" value="D-aminoacyl-tRNA deacylase"/>
    <property type="match status" value="1"/>
</dbReference>
<dbReference type="InterPro" id="IPR003732">
    <property type="entry name" value="Daa-tRNA_deacyls_DTD"/>
</dbReference>
<dbReference type="GO" id="GO:0019478">
    <property type="term" value="P:D-amino acid catabolic process"/>
    <property type="evidence" value="ECO:0007669"/>
    <property type="project" value="UniProtKB-UniRule"/>
</dbReference>
<evidence type="ECO:0000313" key="3">
    <source>
        <dbReference type="EMBL" id="HIX51972.1"/>
    </source>
</evidence>
<dbReference type="SUPFAM" id="SSF69500">
    <property type="entry name" value="DTD-like"/>
    <property type="match status" value="1"/>
</dbReference>
<organism evidence="3 4">
    <name type="scientific">Candidatus Lachnoclostridium stercoripullorum</name>
    <dbReference type="NCBI Taxonomy" id="2838635"/>
    <lineage>
        <taxon>Bacteria</taxon>
        <taxon>Bacillati</taxon>
        <taxon>Bacillota</taxon>
        <taxon>Clostridia</taxon>
        <taxon>Lachnospirales</taxon>
        <taxon>Lachnospiraceae</taxon>
    </lineage>
</organism>
<comment type="subcellular location">
    <subcellularLocation>
        <location evidence="2">Cytoplasm</location>
    </subcellularLocation>
</comment>
<comment type="domain">
    <text evidence="2">A Gly-cisPro motif from one monomer fits into the active site of the other monomer to allow specific chiral rejection of L-amino acids.</text>
</comment>
<dbReference type="EC" id="3.1.1.96" evidence="2"/>
<keyword evidence="2 3" id="KW-0378">Hydrolase</keyword>
<comment type="catalytic activity">
    <reaction evidence="2">
        <text>a D-aminoacyl-tRNA + H2O = a tRNA + a D-alpha-amino acid + H(+)</text>
        <dbReference type="Rhea" id="RHEA:13953"/>
        <dbReference type="Rhea" id="RHEA-COMP:10123"/>
        <dbReference type="Rhea" id="RHEA-COMP:10124"/>
        <dbReference type="ChEBI" id="CHEBI:15377"/>
        <dbReference type="ChEBI" id="CHEBI:15378"/>
        <dbReference type="ChEBI" id="CHEBI:59871"/>
        <dbReference type="ChEBI" id="CHEBI:78442"/>
        <dbReference type="ChEBI" id="CHEBI:79333"/>
        <dbReference type="EC" id="3.1.1.96"/>
    </reaction>
</comment>
<dbReference type="PANTHER" id="PTHR10472">
    <property type="entry name" value="D-TYROSYL-TRNA TYR DEACYLASE"/>
    <property type="match status" value="1"/>
</dbReference>
<keyword evidence="2" id="KW-0694">RNA-binding</keyword>
<dbReference type="EC" id="3.1.1.-" evidence="2"/>
<keyword evidence="2" id="KW-0963">Cytoplasm</keyword>
<proteinExistence type="inferred from homology"/>
<dbReference type="GO" id="GO:0005737">
    <property type="term" value="C:cytoplasm"/>
    <property type="evidence" value="ECO:0007669"/>
    <property type="project" value="UniProtKB-SubCell"/>
</dbReference>
<reference evidence="3" key="2">
    <citation type="submission" date="2021-04" db="EMBL/GenBank/DDBJ databases">
        <authorList>
            <person name="Gilroy R."/>
        </authorList>
    </citation>
    <scope>NUCLEOTIDE SEQUENCE</scope>
    <source>
        <strain evidence="3">ChiGjej4B4-12881</strain>
    </source>
</reference>
<dbReference type="GO" id="GO:0106026">
    <property type="term" value="F:Gly-tRNA(Ala) deacylase activity"/>
    <property type="evidence" value="ECO:0007669"/>
    <property type="project" value="UniProtKB-UniRule"/>
</dbReference>
<feature type="short sequence motif" description="Gly-cisPro motif, important for rejection of L-amino acids" evidence="2">
    <location>
        <begin position="137"/>
        <end position="138"/>
    </location>
</feature>
<evidence type="ECO:0000256" key="1">
    <source>
        <dbReference type="ARBA" id="ARBA00009673"/>
    </source>
</evidence>
<dbReference type="GO" id="GO:0000049">
    <property type="term" value="F:tRNA binding"/>
    <property type="evidence" value="ECO:0007669"/>
    <property type="project" value="UniProtKB-UniRule"/>
</dbReference>
<protein>
    <recommendedName>
        <fullName evidence="2">D-aminoacyl-tRNA deacylase</fullName>
        <shortName evidence="2">DTD</shortName>
        <ecNumber evidence="2">3.1.1.96</ecNumber>
    </recommendedName>
    <alternativeName>
        <fullName evidence="2">Gly-tRNA(Ala) deacylase</fullName>
        <ecNumber evidence="2">3.1.1.-</ecNumber>
    </alternativeName>
</protein>
<dbReference type="GO" id="GO:0043908">
    <property type="term" value="F:Ser(Gly)-tRNA(Ala) hydrolase activity"/>
    <property type="evidence" value="ECO:0007669"/>
    <property type="project" value="UniProtKB-UniRule"/>
</dbReference>
<comment type="function">
    <text evidence="2">An aminoacyl-tRNA editing enzyme that deacylates mischarged D-aminoacyl-tRNAs. Also deacylates mischarged glycyl-tRNA(Ala), protecting cells against glycine mischarging by AlaRS. Acts via tRNA-based rather than protein-based catalysis; rejects L-amino acids rather than detecting D-amino acids in the active site. By recycling D-aminoacyl-tRNA to D-amino acids and free tRNA molecules, this enzyme counteracts the toxicity associated with the formation of D-aminoacyl-tRNA entities in vivo and helps enforce protein L-homochirality.</text>
</comment>
<dbReference type="GO" id="GO:0051500">
    <property type="term" value="F:D-tyrosyl-tRNA(Tyr) deacylase activity"/>
    <property type="evidence" value="ECO:0007669"/>
    <property type="project" value="TreeGrafter"/>
</dbReference>
<dbReference type="EMBL" id="DXEU01000071">
    <property type="protein sequence ID" value="HIX51972.1"/>
    <property type="molecule type" value="Genomic_DNA"/>
</dbReference>
<dbReference type="Pfam" id="PF02580">
    <property type="entry name" value="Tyr_Deacylase"/>
    <property type="match status" value="1"/>
</dbReference>
<name>A0A9D1W469_9FIRM</name>
<dbReference type="InterPro" id="IPR023509">
    <property type="entry name" value="DTD-like_sf"/>
</dbReference>
<comment type="caution">
    <text evidence="3">The sequence shown here is derived from an EMBL/GenBank/DDBJ whole genome shotgun (WGS) entry which is preliminary data.</text>
</comment>
<gene>
    <name evidence="2 3" type="primary">dtd</name>
    <name evidence="3" type="ORF">IAA28_04110</name>
</gene>
<dbReference type="PANTHER" id="PTHR10472:SF5">
    <property type="entry name" value="D-AMINOACYL-TRNA DEACYLASE 1"/>
    <property type="match status" value="1"/>
</dbReference>
<reference evidence="3" key="1">
    <citation type="journal article" date="2021" name="PeerJ">
        <title>Extensive microbial diversity within the chicken gut microbiome revealed by metagenomics and culture.</title>
        <authorList>
            <person name="Gilroy R."/>
            <person name="Ravi A."/>
            <person name="Getino M."/>
            <person name="Pursley I."/>
            <person name="Horton D.L."/>
            <person name="Alikhan N.F."/>
            <person name="Baker D."/>
            <person name="Gharbi K."/>
            <person name="Hall N."/>
            <person name="Watson M."/>
            <person name="Adriaenssens E.M."/>
            <person name="Foster-Nyarko E."/>
            <person name="Jarju S."/>
            <person name="Secka A."/>
            <person name="Antonio M."/>
            <person name="Oren A."/>
            <person name="Chaudhuri R.R."/>
            <person name="La Ragione R."/>
            <person name="Hildebrand F."/>
            <person name="Pallen M.J."/>
        </authorList>
    </citation>
    <scope>NUCLEOTIDE SEQUENCE</scope>
    <source>
        <strain evidence="3">ChiGjej4B4-12881</strain>
    </source>
</reference>
<dbReference type="AlphaFoldDB" id="A0A9D1W469"/>
<comment type="similarity">
    <text evidence="1 2">Belongs to the DTD family.</text>
</comment>
<evidence type="ECO:0000313" key="4">
    <source>
        <dbReference type="Proteomes" id="UP000886780"/>
    </source>
</evidence>
<dbReference type="Gene3D" id="3.50.80.10">
    <property type="entry name" value="D-tyrosyl-tRNA(Tyr) deacylase"/>
    <property type="match status" value="1"/>
</dbReference>
<dbReference type="FunFam" id="3.50.80.10:FF:000001">
    <property type="entry name" value="D-aminoacyl-tRNA deacylase"/>
    <property type="match status" value="1"/>
</dbReference>